<feature type="transmembrane region" description="Helical" evidence="7">
    <location>
        <begin position="217"/>
        <end position="238"/>
    </location>
</feature>
<feature type="transmembrane region" description="Helical" evidence="7">
    <location>
        <begin position="52"/>
        <end position="78"/>
    </location>
</feature>
<evidence type="ECO:0000256" key="2">
    <source>
        <dbReference type="ARBA" id="ARBA00008034"/>
    </source>
</evidence>
<keyword evidence="6" id="KW-0813">Transport</keyword>
<keyword evidence="9" id="KW-1185">Reference proteome</keyword>
<dbReference type="GO" id="GO:0055085">
    <property type="term" value="P:transmembrane transport"/>
    <property type="evidence" value="ECO:0007669"/>
    <property type="project" value="InterPro"/>
</dbReference>
<evidence type="ECO:0000256" key="4">
    <source>
        <dbReference type="ARBA" id="ARBA00022989"/>
    </source>
</evidence>
<dbReference type="EMBL" id="QJKD01000006">
    <property type="protein sequence ID" value="PXX53025.1"/>
    <property type="molecule type" value="Genomic_DNA"/>
</dbReference>
<reference evidence="8 9" key="1">
    <citation type="submission" date="2018-05" db="EMBL/GenBank/DDBJ databases">
        <title>Genomic Encyclopedia of Type Strains, Phase IV (KMG-IV): sequencing the most valuable type-strain genomes for metagenomic binning, comparative biology and taxonomic classification.</title>
        <authorList>
            <person name="Goeker M."/>
        </authorList>
    </citation>
    <scope>NUCLEOTIDE SEQUENCE [LARGE SCALE GENOMIC DNA]</scope>
    <source>
        <strain evidence="8 9">DSM 24995</strain>
    </source>
</reference>
<proteinExistence type="inferred from homology"/>
<evidence type="ECO:0000313" key="8">
    <source>
        <dbReference type="EMBL" id="PXX53025.1"/>
    </source>
</evidence>
<sequence length="272" mass="29006">MEIFNYGFMQRAFVVGILLAAVIPCIGIVIVFKRLSMIGDALSHTSLAGVAAGLILGINPVAAAAIACITASLGIELIRRKLPRYSEMSIAIIMSAGVGLAGVLSGFVKNAANFNSFLFGSIVAISDMELHLVVAVSAVVLLMFLLLYKELFYVSLDEQSARLAGVPVRTVNFLFTFLIAVTVSVAARTVGALIVSSMMVVPVACAMQFGKNYRQTVLWAVGLDVIFMVTGLFAAYYLGLKPGGTIVLVGVIFLLLVFAGKRLFRRIGCQLK</sequence>
<keyword evidence="5 7" id="KW-0472">Membrane</keyword>
<comment type="subcellular location">
    <subcellularLocation>
        <location evidence="6">Cell membrane</location>
        <topology evidence="6">Multi-pass membrane protein</topology>
    </subcellularLocation>
    <subcellularLocation>
        <location evidence="1">Membrane</location>
        <topology evidence="1">Multi-pass membrane protein</topology>
    </subcellularLocation>
</comment>
<feature type="transmembrane region" description="Helical" evidence="7">
    <location>
        <begin position="12"/>
        <end position="32"/>
    </location>
</feature>
<feature type="transmembrane region" description="Helical" evidence="7">
    <location>
        <begin position="244"/>
        <end position="264"/>
    </location>
</feature>
<organism evidence="8 9">
    <name type="scientific">Hungatella effluvii</name>
    <dbReference type="NCBI Taxonomy" id="1096246"/>
    <lineage>
        <taxon>Bacteria</taxon>
        <taxon>Bacillati</taxon>
        <taxon>Bacillota</taxon>
        <taxon>Clostridia</taxon>
        <taxon>Lachnospirales</taxon>
        <taxon>Lachnospiraceae</taxon>
        <taxon>Hungatella</taxon>
    </lineage>
</organism>
<name>A0A2V3Y3V0_9FIRM</name>
<keyword evidence="3 6" id="KW-0812">Transmembrane</keyword>
<dbReference type="RefSeq" id="WP_110323285.1">
    <property type="nucleotide sequence ID" value="NZ_QJKD01000006.1"/>
</dbReference>
<gene>
    <name evidence="8" type="ORF">DFR60_106144</name>
</gene>
<evidence type="ECO:0000256" key="6">
    <source>
        <dbReference type="RuleBase" id="RU003943"/>
    </source>
</evidence>
<feature type="transmembrane region" description="Helical" evidence="7">
    <location>
        <begin position="169"/>
        <end position="187"/>
    </location>
</feature>
<dbReference type="SUPFAM" id="SSF81345">
    <property type="entry name" value="ABC transporter involved in vitamin B12 uptake, BtuC"/>
    <property type="match status" value="1"/>
</dbReference>
<evidence type="ECO:0000256" key="7">
    <source>
        <dbReference type="SAM" id="Phobius"/>
    </source>
</evidence>
<dbReference type="GO" id="GO:0010043">
    <property type="term" value="P:response to zinc ion"/>
    <property type="evidence" value="ECO:0007669"/>
    <property type="project" value="TreeGrafter"/>
</dbReference>
<comment type="caution">
    <text evidence="8">The sequence shown here is derived from an EMBL/GenBank/DDBJ whole genome shotgun (WGS) entry which is preliminary data.</text>
</comment>
<dbReference type="PANTHER" id="PTHR30477:SF0">
    <property type="entry name" value="METAL TRANSPORT SYSTEM MEMBRANE PROTEIN TM_0125-RELATED"/>
    <property type="match status" value="1"/>
</dbReference>
<dbReference type="GeneID" id="86061900"/>
<feature type="transmembrane region" description="Helical" evidence="7">
    <location>
        <begin position="128"/>
        <end position="148"/>
    </location>
</feature>
<dbReference type="InterPro" id="IPR037294">
    <property type="entry name" value="ABC_BtuC-like"/>
</dbReference>
<evidence type="ECO:0000256" key="3">
    <source>
        <dbReference type="ARBA" id="ARBA00022692"/>
    </source>
</evidence>
<feature type="transmembrane region" description="Helical" evidence="7">
    <location>
        <begin position="90"/>
        <end position="108"/>
    </location>
</feature>
<dbReference type="Gene3D" id="1.10.3470.10">
    <property type="entry name" value="ABC transporter involved in vitamin B12 uptake, BtuC"/>
    <property type="match status" value="1"/>
</dbReference>
<dbReference type="PANTHER" id="PTHR30477">
    <property type="entry name" value="ABC-TRANSPORTER METAL-BINDING PROTEIN"/>
    <property type="match status" value="1"/>
</dbReference>
<protein>
    <submittedName>
        <fullName evidence="8">Zinc transport system permease protein</fullName>
    </submittedName>
</protein>
<dbReference type="AlphaFoldDB" id="A0A2V3Y3V0"/>
<accession>A0A2V3Y3V0</accession>
<evidence type="ECO:0000256" key="5">
    <source>
        <dbReference type="ARBA" id="ARBA00023136"/>
    </source>
</evidence>
<feature type="transmembrane region" description="Helical" evidence="7">
    <location>
        <begin position="193"/>
        <end position="210"/>
    </location>
</feature>
<dbReference type="Proteomes" id="UP000248057">
    <property type="component" value="Unassembled WGS sequence"/>
</dbReference>
<evidence type="ECO:0000313" key="9">
    <source>
        <dbReference type="Proteomes" id="UP000248057"/>
    </source>
</evidence>
<comment type="similarity">
    <text evidence="2 6">Belongs to the ABC-3 integral membrane protein family.</text>
</comment>
<keyword evidence="4 7" id="KW-1133">Transmembrane helix</keyword>
<dbReference type="InterPro" id="IPR001626">
    <property type="entry name" value="ABC_TroCD"/>
</dbReference>
<dbReference type="Pfam" id="PF00950">
    <property type="entry name" value="ABC-3"/>
    <property type="match status" value="1"/>
</dbReference>
<evidence type="ECO:0000256" key="1">
    <source>
        <dbReference type="ARBA" id="ARBA00004141"/>
    </source>
</evidence>
<dbReference type="GO" id="GO:0043190">
    <property type="term" value="C:ATP-binding cassette (ABC) transporter complex"/>
    <property type="evidence" value="ECO:0007669"/>
    <property type="project" value="InterPro"/>
</dbReference>